<dbReference type="SUPFAM" id="SSF46689">
    <property type="entry name" value="Homeodomain-like"/>
    <property type="match status" value="1"/>
</dbReference>
<gene>
    <name evidence="4" type="ORF">FD17_GL000851</name>
</gene>
<accession>A0A0R1KW56</accession>
<dbReference type="Proteomes" id="UP000051581">
    <property type="component" value="Unassembled WGS sequence"/>
</dbReference>
<evidence type="ECO:0000313" key="5">
    <source>
        <dbReference type="Proteomes" id="UP000051581"/>
    </source>
</evidence>
<reference evidence="4 5" key="1">
    <citation type="journal article" date="2015" name="Genome Announc.">
        <title>Expanding the biotechnology potential of lactobacilli through comparative genomics of 213 strains and associated genera.</title>
        <authorList>
            <person name="Sun Z."/>
            <person name="Harris H.M."/>
            <person name="McCann A."/>
            <person name="Guo C."/>
            <person name="Argimon S."/>
            <person name="Zhang W."/>
            <person name="Yang X."/>
            <person name="Jeffery I.B."/>
            <person name="Cooney J.C."/>
            <person name="Kagawa T.F."/>
            <person name="Liu W."/>
            <person name="Song Y."/>
            <person name="Salvetti E."/>
            <person name="Wrobel A."/>
            <person name="Rasinkangas P."/>
            <person name="Parkhill J."/>
            <person name="Rea M.C."/>
            <person name="O'Sullivan O."/>
            <person name="Ritari J."/>
            <person name="Douillard F.P."/>
            <person name="Paul Ross R."/>
            <person name="Yang R."/>
            <person name="Briner A.E."/>
            <person name="Felis G.E."/>
            <person name="de Vos W.M."/>
            <person name="Barrangou R."/>
            <person name="Klaenhammer T.R."/>
            <person name="Caufield P.W."/>
            <person name="Cui Y."/>
            <person name="Zhang H."/>
            <person name="O'Toole P.W."/>
        </authorList>
    </citation>
    <scope>NUCLEOTIDE SEQUENCE [LARGE SCALE GENOMIC DNA]</scope>
    <source>
        <strain evidence="4 5">DSM 19904</strain>
    </source>
</reference>
<dbReference type="OrthoDB" id="9810250at2"/>
<keyword evidence="1 2" id="KW-0238">DNA-binding</keyword>
<comment type="caution">
    <text evidence="4">The sequence shown here is derived from an EMBL/GenBank/DDBJ whole genome shotgun (WGS) entry which is preliminary data.</text>
</comment>
<dbReference type="InterPro" id="IPR050624">
    <property type="entry name" value="HTH-type_Tx_Regulator"/>
</dbReference>
<dbReference type="InterPro" id="IPR032551">
    <property type="entry name" value="BscR_C"/>
</dbReference>
<evidence type="ECO:0000259" key="3">
    <source>
        <dbReference type="PROSITE" id="PS50977"/>
    </source>
</evidence>
<dbReference type="PRINTS" id="PR00455">
    <property type="entry name" value="HTHTETR"/>
</dbReference>
<evidence type="ECO:0000313" key="4">
    <source>
        <dbReference type="EMBL" id="KRK87637.1"/>
    </source>
</evidence>
<keyword evidence="5" id="KW-1185">Reference proteome</keyword>
<feature type="domain" description="HTH tetR-type" evidence="3">
    <location>
        <begin position="12"/>
        <end position="72"/>
    </location>
</feature>
<dbReference type="EMBL" id="AZEA01000017">
    <property type="protein sequence ID" value="KRK87637.1"/>
    <property type="molecule type" value="Genomic_DNA"/>
</dbReference>
<dbReference type="AlphaFoldDB" id="A0A0R1KW56"/>
<dbReference type="PATRIC" id="fig|1423808.3.peg.855"/>
<dbReference type="PANTHER" id="PTHR43479:SF11">
    <property type="entry name" value="ACREF_ENVCD OPERON REPRESSOR-RELATED"/>
    <property type="match status" value="1"/>
</dbReference>
<name>A0A0R1KW56_9LACO</name>
<dbReference type="PROSITE" id="PS50977">
    <property type="entry name" value="HTH_TETR_2"/>
    <property type="match status" value="1"/>
</dbReference>
<feature type="DNA-binding region" description="H-T-H motif" evidence="2">
    <location>
        <begin position="35"/>
        <end position="54"/>
    </location>
</feature>
<sequence>MKNVEEFMKKSPDKKQDIICAAIQIFATTGYAASNVPSIAKGARVSVGSIYHYFDNKQAILNVAFQDVLNQFLDSICNSIQQESETKNTFDRLFNITIELIDDNTTAMHFIYQNIFNVDLNTESKDLRSKVISTLTEFLEAGQKDGTFIKAGVQSQIALLTGSLSMMANFSWIGENVETAVSPDSSTILDLKNQVWNGLIGENKTFNS</sequence>
<proteinExistence type="predicted"/>
<dbReference type="InterPro" id="IPR001647">
    <property type="entry name" value="HTH_TetR"/>
</dbReference>
<protein>
    <submittedName>
        <fullName evidence="4">Transcriptional regulator, TetR family</fullName>
    </submittedName>
</protein>
<evidence type="ECO:0000256" key="2">
    <source>
        <dbReference type="PROSITE-ProRule" id="PRU00335"/>
    </source>
</evidence>
<organism evidence="4 5">
    <name type="scientific">Lentilactobacillus sunkii DSM 19904</name>
    <dbReference type="NCBI Taxonomy" id="1423808"/>
    <lineage>
        <taxon>Bacteria</taxon>
        <taxon>Bacillati</taxon>
        <taxon>Bacillota</taxon>
        <taxon>Bacilli</taxon>
        <taxon>Lactobacillales</taxon>
        <taxon>Lactobacillaceae</taxon>
        <taxon>Lentilactobacillus</taxon>
    </lineage>
</organism>
<dbReference type="Pfam" id="PF00440">
    <property type="entry name" value="TetR_N"/>
    <property type="match status" value="1"/>
</dbReference>
<dbReference type="GO" id="GO:0003677">
    <property type="term" value="F:DNA binding"/>
    <property type="evidence" value="ECO:0007669"/>
    <property type="project" value="UniProtKB-UniRule"/>
</dbReference>
<dbReference type="Pfam" id="PF16295">
    <property type="entry name" value="TetR_C_10"/>
    <property type="match status" value="1"/>
</dbReference>
<evidence type="ECO:0000256" key="1">
    <source>
        <dbReference type="ARBA" id="ARBA00023125"/>
    </source>
</evidence>
<dbReference type="Gene3D" id="1.10.357.10">
    <property type="entry name" value="Tetracycline Repressor, domain 2"/>
    <property type="match status" value="1"/>
</dbReference>
<dbReference type="InterPro" id="IPR009057">
    <property type="entry name" value="Homeodomain-like_sf"/>
</dbReference>
<dbReference type="PANTHER" id="PTHR43479">
    <property type="entry name" value="ACREF/ENVCD OPERON REPRESSOR-RELATED"/>
    <property type="match status" value="1"/>
</dbReference>